<evidence type="ECO:0000256" key="2">
    <source>
        <dbReference type="ARBA" id="ARBA00005912"/>
    </source>
</evidence>
<dbReference type="EMBL" id="JAKNDN010000028">
    <property type="protein sequence ID" value="MCG4960972.1"/>
    <property type="molecule type" value="Genomic_DNA"/>
</dbReference>
<proteinExistence type="inferred from homology"/>
<dbReference type="NCBIfam" id="TIGR00496">
    <property type="entry name" value="frr"/>
    <property type="match status" value="1"/>
</dbReference>
<dbReference type="Proteomes" id="UP001199750">
    <property type="component" value="Unassembled WGS sequence"/>
</dbReference>
<dbReference type="AlphaFoldDB" id="A0A1Y3Y900"/>
<organism evidence="11 13">
    <name type="scientific">Odoribacter splanchnicus</name>
    <dbReference type="NCBI Taxonomy" id="28118"/>
    <lineage>
        <taxon>Bacteria</taxon>
        <taxon>Pseudomonadati</taxon>
        <taxon>Bacteroidota</taxon>
        <taxon>Bacteroidia</taxon>
        <taxon>Bacteroidales</taxon>
        <taxon>Odoribacteraceae</taxon>
        <taxon>Odoribacter</taxon>
    </lineage>
</organism>
<gene>
    <name evidence="6 8" type="primary">frr</name>
    <name evidence="11" type="ORF">DWW24_09735</name>
    <name evidence="10" type="ORF">DWW57_15150</name>
    <name evidence="12" type="ORF">DXA53_02720</name>
    <name evidence="8" type="ORF">L0P03_14115</name>
    <name evidence="9" type="ORF">PN645_18525</name>
</gene>
<evidence type="ECO:0000313" key="14">
    <source>
        <dbReference type="Proteomes" id="UP000284243"/>
    </source>
</evidence>
<dbReference type="GO" id="GO:0006415">
    <property type="term" value="P:translational termination"/>
    <property type="evidence" value="ECO:0007669"/>
    <property type="project" value="UniProtKB-UniRule"/>
</dbReference>
<dbReference type="PANTHER" id="PTHR20982:SF3">
    <property type="entry name" value="MITOCHONDRIAL RIBOSOME RECYCLING FACTOR PSEUDO 1"/>
    <property type="match status" value="1"/>
</dbReference>
<dbReference type="EMBL" id="QSCO01000003">
    <property type="protein sequence ID" value="RGY09215.1"/>
    <property type="molecule type" value="Genomic_DNA"/>
</dbReference>
<sequence>MNEEVKMYMDEAKEQMQNALVHLENELAKIRAGKANPKILNDVLVDYYGSPTPLSQVANITAPDPRTIAVQPWEKNMLGPIQKAIMNANLGFNPDNNGEVVRINVPPLTAERRKELVKQSKGVGETAKVSIRNARRDAIDEFKKMVKSGLPEDEAKDAEDEVQKITDSYNKKIDEILTAKEKDIMTI</sequence>
<comment type="function">
    <text evidence="5 6">Responsible for the release of ribosomes from messenger RNA at the termination of protein biosynthesis. May increase the efficiency of translation by recycling ribosomes from one round of translation to another.</text>
</comment>
<dbReference type="GO" id="GO:0005737">
    <property type="term" value="C:cytoplasm"/>
    <property type="evidence" value="ECO:0007669"/>
    <property type="project" value="UniProtKB-SubCell"/>
</dbReference>
<reference evidence="9" key="3">
    <citation type="submission" date="2023-01" db="EMBL/GenBank/DDBJ databases">
        <title>Human gut microbiome strain richness.</title>
        <authorList>
            <person name="Chen-Liaw A."/>
        </authorList>
    </citation>
    <scope>NUCLEOTIDE SEQUENCE</scope>
    <source>
        <strain evidence="9">RTP21484st1_B7_RTP21484_190118</strain>
    </source>
</reference>
<evidence type="ECO:0000313" key="15">
    <source>
        <dbReference type="Proteomes" id="UP000284434"/>
    </source>
</evidence>
<evidence type="ECO:0000313" key="12">
    <source>
        <dbReference type="EMBL" id="RGY09215.1"/>
    </source>
</evidence>
<accession>A0A1Y3Y900</accession>
<dbReference type="Gene3D" id="1.10.132.20">
    <property type="entry name" value="Ribosome-recycling factor"/>
    <property type="match status" value="1"/>
</dbReference>
<reference evidence="13 14" key="1">
    <citation type="submission" date="2018-08" db="EMBL/GenBank/DDBJ databases">
        <title>A genome reference for cultivated species of the human gut microbiota.</title>
        <authorList>
            <person name="Zou Y."/>
            <person name="Xue W."/>
            <person name="Luo G."/>
        </authorList>
    </citation>
    <scope>NUCLEOTIDE SEQUENCE [LARGE SCALE GENOMIC DNA]</scope>
    <source>
        <strain evidence="11 13">AF14-6AC</strain>
        <strain evidence="10 14">AF16-14</strain>
        <strain evidence="12 15">OF03-11</strain>
    </source>
</reference>
<dbReference type="PANTHER" id="PTHR20982">
    <property type="entry name" value="RIBOSOME RECYCLING FACTOR"/>
    <property type="match status" value="1"/>
</dbReference>
<dbReference type="Pfam" id="PF01765">
    <property type="entry name" value="RRF"/>
    <property type="match status" value="1"/>
</dbReference>
<dbReference type="Gene3D" id="3.30.1360.40">
    <property type="match status" value="1"/>
</dbReference>
<comment type="subcellular location">
    <subcellularLocation>
        <location evidence="1 6">Cytoplasm</location>
    </subcellularLocation>
</comment>
<dbReference type="Proteomes" id="UP000283426">
    <property type="component" value="Unassembled WGS sequence"/>
</dbReference>
<dbReference type="EMBL" id="JAQMRD010000037">
    <property type="protein sequence ID" value="MDB9224974.1"/>
    <property type="molecule type" value="Genomic_DNA"/>
</dbReference>
<evidence type="ECO:0000313" key="10">
    <source>
        <dbReference type="EMBL" id="RGU54642.1"/>
    </source>
</evidence>
<evidence type="ECO:0000256" key="3">
    <source>
        <dbReference type="ARBA" id="ARBA00022490"/>
    </source>
</evidence>
<evidence type="ECO:0000259" key="7">
    <source>
        <dbReference type="Pfam" id="PF01765"/>
    </source>
</evidence>
<feature type="domain" description="Ribosome recycling factor" evidence="7">
    <location>
        <begin position="23"/>
        <end position="185"/>
    </location>
</feature>
<keyword evidence="3 6" id="KW-0963">Cytoplasm</keyword>
<dbReference type="InterPro" id="IPR002661">
    <property type="entry name" value="Ribosome_recyc_fac"/>
</dbReference>
<dbReference type="EMBL" id="QRYC01000027">
    <property type="protein sequence ID" value="RGU54642.1"/>
    <property type="molecule type" value="Genomic_DNA"/>
</dbReference>
<name>A0A1Y3Y900_9BACT</name>
<reference evidence="8" key="2">
    <citation type="submission" date="2022-01" db="EMBL/GenBank/DDBJ databases">
        <title>Collection of gut derived symbiotic bacterial strains cultured from healthy donors.</title>
        <authorList>
            <person name="Lin H."/>
            <person name="Kohout C."/>
            <person name="Waligurski E."/>
            <person name="Pamer E.G."/>
        </authorList>
    </citation>
    <scope>NUCLEOTIDE SEQUENCE</scope>
    <source>
        <strain evidence="8">DFI.1.149</strain>
    </source>
</reference>
<protein>
    <recommendedName>
        <fullName evidence="6">Ribosome-recycling factor</fullName>
        <shortName evidence="6">RRF</shortName>
    </recommendedName>
    <alternativeName>
        <fullName evidence="6">Ribosome-releasing factor</fullName>
    </alternativeName>
</protein>
<dbReference type="InterPro" id="IPR023584">
    <property type="entry name" value="Ribosome_recyc_fac_dom"/>
</dbReference>
<evidence type="ECO:0000256" key="1">
    <source>
        <dbReference type="ARBA" id="ARBA00004496"/>
    </source>
</evidence>
<dbReference type="OMA" id="FNPMNNG"/>
<evidence type="ECO:0000256" key="5">
    <source>
        <dbReference type="ARBA" id="ARBA00025050"/>
    </source>
</evidence>
<evidence type="ECO:0000313" key="9">
    <source>
        <dbReference type="EMBL" id="MDB9224974.1"/>
    </source>
</evidence>
<evidence type="ECO:0000313" key="8">
    <source>
        <dbReference type="EMBL" id="MCG4960972.1"/>
    </source>
</evidence>
<dbReference type="InterPro" id="IPR036191">
    <property type="entry name" value="RRF_sf"/>
</dbReference>
<comment type="similarity">
    <text evidence="2 6">Belongs to the RRF family.</text>
</comment>
<dbReference type="CDD" id="cd00520">
    <property type="entry name" value="RRF"/>
    <property type="match status" value="1"/>
</dbReference>
<dbReference type="Proteomes" id="UP001212263">
    <property type="component" value="Unassembled WGS sequence"/>
</dbReference>
<dbReference type="FunFam" id="1.10.132.20:FF:000001">
    <property type="entry name" value="Ribosome-recycling factor"/>
    <property type="match status" value="1"/>
</dbReference>
<evidence type="ECO:0000256" key="4">
    <source>
        <dbReference type="ARBA" id="ARBA00022917"/>
    </source>
</evidence>
<dbReference type="FunFam" id="3.30.1360.40:FF:000001">
    <property type="entry name" value="Ribosome-recycling factor"/>
    <property type="match status" value="1"/>
</dbReference>
<evidence type="ECO:0000313" key="13">
    <source>
        <dbReference type="Proteomes" id="UP000283426"/>
    </source>
</evidence>
<dbReference type="GeneID" id="61275744"/>
<dbReference type="HAMAP" id="MF_00040">
    <property type="entry name" value="RRF"/>
    <property type="match status" value="1"/>
</dbReference>
<dbReference type="Proteomes" id="UP000284434">
    <property type="component" value="Unassembled WGS sequence"/>
</dbReference>
<dbReference type="EMBL" id="QRYW01000018">
    <property type="protein sequence ID" value="RGV26418.1"/>
    <property type="molecule type" value="Genomic_DNA"/>
</dbReference>
<comment type="caution">
    <text evidence="11">The sequence shown here is derived from an EMBL/GenBank/DDBJ whole genome shotgun (WGS) entry which is preliminary data.</text>
</comment>
<dbReference type="SUPFAM" id="SSF55194">
    <property type="entry name" value="Ribosome recycling factor, RRF"/>
    <property type="match status" value="1"/>
</dbReference>
<dbReference type="Proteomes" id="UP000284243">
    <property type="component" value="Unassembled WGS sequence"/>
</dbReference>
<keyword evidence="4 6" id="KW-0648">Protein biosynthesis</keyword>
<dbReference type="GO" id="GO:0043023">
    <property type="term" value="F:ribosomal large subunit binding"/>
    <property type="evidence" value="ECO:0007669"/>
    <property type="project" value="TreeGrafter"/>
</dbReference>
<evidence type="ECO:0000256" key="6">
    <source>
        <dbReference type="HAMAP-Rule" id="MF_00040"/>
    </source>
</evidence>
<dbReference type="RefSeq" id="WP_013612689.1">
    <property type="nucleotide sequence ID" value="NZ_BAABYK010000001.1"/>
</dbReference>
<evidence type="ECO:0000313" key="11">
    <source>
        <dbReference type="EMBL" id="RGV26418.1"/>
    </source>
</evidence>